<dbReference type="FunFam" id="3.40.50.300:FF:004261">
    <property type="entry name" value="Uncharacterized protein"/>
    <property type="match status" value="1"/>
</dbReference>
<dbReference type="OrthoDB" id="3512845at2759"/>
<dbReference type="GO" id="GO:0046404">
    <property type="term" value="F:ATP-dependent polydeoxyribonucleotide 5'-hydroxyl-kinase activity"/>
    <property type="evidence" value="ECO:0007669"/>
    <property type="project" value="TreeGrafter"/>
</dbReference>
<dbReference type="Pfam" id="PF13671">
    <property type="entry name" value="AAA_33"/>
    <property type="match status" value="1"/>
</dbReference>
<dbReference type="EMBL" id="VSWC01000132">
    <property type="protein sequence ID" value="KAA1079875.1"/>
    <property type="molecule type" value="Genomic_DNA"/>
</dbReference>
<dbReference type="PANTHER" id="PTHR12083">
    <property type="entry name" value="BIFUNCTIONAL POLYNUCLEOTIDE PHOSPHATASE/KINASE"/>
    <property type="match status" value="1"/>
</dbReference>
<keyword evidence="2" id="KW-1185">Reference proteome</keyword>
<dbReference type="PANTHER" id="PTHR12083:SF9">
    <property type="entry name" value="BIFUNCTIONAL POLYNUCLEOTIDE PHOSPHATASE_KINASE"/>
    <property type="match status" value="1"/>
</dbReference>
<comment type="caution">
    <text evidence="1">The sequence shown here is derived from an EMBL/GenBank/DDBJ whole genome shotgun (WGS) entry which is preliminary data.</text>
</comment>
<accession>A0A5B0MSD4</accession>
<proteinExistence type="predicted"/>
<name>A0A5B0MSD4_PUCGR</name>
<dbReference type="GO" id="GO:0003690">
    <property type="term" value="F:double-stranded DNA binding"/>
    <property type="evidence" value="ECO:0007669"/>
    <property type="project" value="TreeGrafter"/>
</dbReference>
<protein>
    <submittedName>
        <fullName evidence="1">Uncharacterized protein</fullName>
    </submittedName>
</protein>
<dbReference type="Gene3D" id="3.40.50.300">
    <property type="entry name" value="P-loop containing nucleotide triphosphate hydrolases"/>
    <property type="match status" value="1"/>
</dbReference>
<gene>
    <name evidence="1" type="ORF">PGT21_026263</name>
</gene>
<evidence type="ECO:0000313" key="2">
    <source>
        <dbReference type="Proteomes" id="UP000324748"/>
    </source>
</evidence>
<dbReference type="Proteomes" id="UP000324748">
    <property type="component" value="Unassembled WGS sequence"/>
</dbReference>
<sequence>MIQEEQNSKPTPPRILILSGWVGSGKSTFATQLEQANPNFVRICQDVLGKRQACESRARRCLKEGKSIIIDRQNFDRKQRLTWLRIAKEIEEFLQQQQQEGQDDIAVKLRVECDLIEFATPFEECVTRLRYRTGHETIHSFEEGIRVLKSISNKEWVSPDISEVESPSPHNQIDRLMLTVDRAYQGFSRHLVLLPASCPSNPHPRSTTTTTTTTTIPFPVTAEVIHSIMRTLQNIPITIHPPHLITPKLAIHPLQASSTASRSISWKNQPRSTERW</sequence>
<dbReference type="GO" id="GO:0006281">
    <property type="term" value="P:DNA repair"/>
    <property type="evidence" value="ECO:0007669"/>
    <property type="project" value="TreeGrafter"/>
</dbReference>
<evidence type="ECO:0000313" key="1">
    <source>
        <dbReference type="EMBL" id="KAA1079875.1"/>
    </source>
</evidence>
<reference evidence="1 2" key="1">
    <citation type="submission" date="2019-05" db="EMBL/GenBank/DDBJ databases">
        <title>Emergence of the Ug99 lineage of the wheat stem rust pathogen through somatic hybridization.</title>
        <authorList>
            <person name="Li F."/>
            <person name="Upadhyaya N.M."/>
            <person name="Sperschneider J."/>
            <person name="Matny O."/>
            <person name="Nguyen-Phuc H."/>
            <person name="Mago R."/>
            <person name="Raley C."/>
            <person name="Miller M.E."/>
            <person name="Silverstein K.A.T."/>
            <person name="Henningsen E."/>
            <person name="Hirsch C.D."/>
            <person name="Visser B."/>
            <person name="Pretorius Z.A."/>
            <person name="Steffenson B.J."/>
            <person name="Schwessinger B."/>
            <person name="Dodds P.N."/>
            <person name="Figueroa M."/>
        </authorList>
    </citation>
    <scope>NUCLEOTIDE SEQUENCE [LARGE SCALE GENOMIC DNA]</scope>
    <source>
        <strain evidence="1">21-0</strain>
    </source>
</reference>
<dbReference type="GO" id="GO:0046403">
    <property type="term" value="F:polynucleotide 3'-phosphatase activity"/>
    <property type="evidence" value="ECO:0007669"/>
    <property type="project" value="TreeGrafter"/>
</dbReference>
<organism evidence="1 2">
    <name type="scientific">Puccinia graminis f. sp. tritici</name>
    <dbReference type="NCBI Taxonomy" id="56615"/>
    <lineage>
        <taxon>Eukaryota</taxon>
        <taxon>Fungi</taxon>
        <taxon>Dikarya</taxon>
        <taxon>Basidiomycota</taxon>
        <taxon>Pucciniomycotina</taxon>
        <taxon>Pucciniomycetes</taxon>
        <taxon>Pucciniales</taxon>
        <taxon>Pucciniaceae</taxon>
        <taxon>Puccinia</taxon>
    </lineage>
</organism>
<dbReference type="AlphaFoldDB" id="A0A5B0MSD4"/>
<dbReference type="SUPFAM" id="SSF52540">
    <property type="entry name" value="P-loop containing nucleoside triphosphate hydrolases"/>
    <property type="match status" value="1"/>
</dbReference>
<dbReference type="InterPro" id="IPR027417">
    <property type="entry name" value="P-loop_NTPase"/>
</dbReference>